<dbReference type="InterPro" id="IPR003676">
    <property type="entry name" value="SAUR_fam"/>
</dbReference>
<dbReference type="EMBL" id="WOCE01000003">
    <property type="protein sequence ID" value="KAE9616408.1"/>
    <property type="molecule type" value="Genomic_DNA"/>
</dbReference>
<sequence>MAHNQNNFNNDKSEKAYSNGKLGGRSKLFHTKWIICIVQKQNFAVYSMDHKRFVVPLEYLSTNVFNELLKWSQENLGYHPMGLLCYLVTVYSSICDLWLLSDFDASSYKYNTLIALQSTL</sequence>
<gene>
    <name evidence="2" type="ORF">Lalb_Chr03g0024581</name>
</gene>
<name>A0A6A4QPP9_LUPAL</name>
<dbReference type="PANTHER" id="PTHR31175:SF104">
    <property type="entry name" value="SAUR-LIKE AUXIN-RESPONSIVE FAMILY PROTEIN"/>
    <property type="match status" value="1"/>
</dbReference>
<evidence type="ECO:0000313" key="3">
    <source>
        <dbReference type="Proteomes" id="UP000447434"/>
    </source>
</evidence>
<organism evidence="2 3">
    <name type="scientific">Lupinus albus</name>
    <name type="common">White lupine</name>
    <name type="synonym">Lupinus termis</name>
    <dbReference type="NCBI Taxonomy" id="3870"/>
    <lineage>
        <taxon>Eukaryota</taxon>
        <taxon>Viridiplantae</taxon>
        <taxon>Streptophyta</taxon>
        <taxon>Embryophyta</taxon>
        <taxon>Tracheophyta</taxon>
        <taxon>Spermatophyta</taxon>
        <taxon>Magnoliopsida</taxon>
        <taxon>eudicotyledons</taxon>
        <taxon>Gunneridae</taxon>
        <taxon>Pentapetalae</taxon>
        <taxon>rosids</taxon>
        <taxon>fabids</taxon>
        <taxon>Fabales</taxon>
        <taxon>Fabaceae</taxon>
        <taxon>Papilionoideae</taxon>
        <taxon>50 kb inversion clade</taxon>
        <taxon>genistoids sensu lato</taxon>
        <taxon>core genistoids</taxon>
        <taxon>Genisteae</taxon>
        <taxon>Lupinus</taxon>
    </lineage>
</organism>
<dbReference type="Pfam" id="PF02519">
    <property type="entry name" value="Auxin_inducible"/>
    <property type="match status" value="1"/>
</dbReference>
<proteinExistence type="inferred from homology"/>
<dbReference type="PANTHER" id="PTHR31175">
    <property type="entry name" value="AUXIN-RESPONSIVE FAMILY PROTEIN"/>
    <property type="match status" value="1"/>
</dbReference>
<accession>A0A6A4QPP9</accession>
<dbReference type="Proteomes" id="UP000447434">
    <property type="component" value="Chromosome 3"/>
</dbReference>
<evidence type="ECO:0000256" key="1">
    <source>
        <dbReference type="ARBA" id="ARBA00006974"/>
    </source>
</evidence>
<protein>
    <submittedName>
        <fullName evidence="2">Putative small auxin-up RNA</fullName>
    </submittedName>
</protein>
<evidence type="ECO:0000313" key="2">
    <source>
        <dbReference type="EMBL" id="KAE9616408.1"/>
    </source>
</evidence>
<dbReference type="GO" id="GO:0009733">
    <property type="term" value="P:response to auxin"/>
    <property type="evidence" value="ECO:0007669"/>
    <property type="project" value="InterPro"/>
</dbReference>
<keyword evidence="3" id="KW-1185">Reference proteome</keyword>
<comment type="caution">
    <text evidence="2">The sequence shown here is derived from an EMBL/GenBank/DDBJ whole genome shotgun (WGS) entry which is preliminary data.</text>
</comment>
<dbReference type="AlphaFoldDB" id="A0A6A4QPP9"/>
<reference evidence="3" key="1">
    <citation type="journal article" date="2020" name="Nat. Commun.">
        <title>Genome sequence of the cluster root forming white lupin.</title>
        <authorList>
            <person name="Hufnagel B."/>
            <person name="Marques A."/>
            <person name="Soriano A."/>
            <person name="Marques L."/>
            <person name="Divol F."/>
            <person name="Doumas P."/>
            <person name="Sallet E."/>
            <person name="Mancinotti D."/>
            <person name="Carrere S."/>
            <person name="Marande W."/>
            <person name="Arribat S."/>
            <person name="Keller J."/>
            <person name="Huneau C."/>
            <person name="Blein T."/>
            <person name="Aime D."/>
            <person name="Laguerre M."/>
            <person name="Taylor J."/>
            <person name="Schubert V."/>
            <person name="Nelson M."/>
            <person name="Geu-Flores F."/>
            <person name="Crespi M."/>
            <person name="Gallardo-Guerrero K."/>
            <person name="Delaux P.-M."/>
            <person name="Salse J."/>
            <person name="Berges H."/>
            <person name="Guyot R."/>
            <person name="Gouzy J."/>
            <person name="Peret B."/>
        </authorList>
    </citation>
    <scope>NUCLEOTIDE SEQUENCE [LARGE SCALE GENOMIC DNA]</scope>
    <source>
        <strain evidence="3">cv. Amiga</strain>
    </source>
</reference>
<comment type="similarity">
    <text evidence="1">Belongs to the ARG7 family.</text>
</comment>